<dbReference type="OrthoDB" id="9802051at2"/>
<organism evidence="7 8">
    <name type="scientific">Permianibacter aggregans</name>
    <dbReference type="NCBI Taxonomy" id="1510150"/>
    <lineage>
        <taxon>Bacteria</taxon>
        <taxon>Pseudomonadati</taxon>
        <taxon>Pseudomonadota</taxon>
        <taxon>Gammaproteobacteria</taxon>
        <taxon>Pseudomonadales</taxon>
        <taxon>Pseudomonadaceae</taxon>
        <taxon>Permianibacter</taxon>
    </lineage>
</organism>
<dbReference type="InterPro" id="IPR036086">
    <property type="entry name" value="ParB/Sulfiredoxin_sf"/>
</dbReference>
<evidence type="ECO:0000259" key="6">
    <source>
        <dbReference type="SMART" id="SM00470"/>
    </source>
</evidence>
<dbReference type="PANTHER" id="PTHR33375">
    <property type="entry name" value="CHROMOSOME-PARTITIONING PROTEIN PARB-RELATED"/>
    <property type="match status" value="1"/>
</dbReference>
<evidence type="ECO:0000256" key="5">
    <source>
        <dbReference type="ARBA" id="ARBA00025472"/>
    </source>
</evidence>
<dbReference type="InterPro" id="IPR003115">
    <property type="entry name" value="ParB_N"/>
</dbReference>
<dbReference type="Gene3D" id="1.10.10.2830">
    <property type="match status" value="1"/>
</dbReference>
<comment type="caution">
    <text evidence="7">The sequence shown here is derived from an EMBL/GenBank/DDBJ whole genome shotgun (WGS) entry which is preliminary data.</text>
</comment>
<evidence type="ECO:0000256" key="2">
    <source>
        <dbReference type="ARBA" id="ARBA00022372"/>
    </source>
</evidence>
<evidence type="ECO:0000313" key="7">
    <source>
        <dbReference type="EMBL" id="TDQ46309.1"/>
    </source>
</evidence>
<feature type="domain" description="ParB-like N-terminal" evidence="6">
    <location>
        <begin position="38"/>
        <end position="128"/>
    </location>
</feature>
<dbReference type="CDD" id="cd16393">
    <property type="entry name" value="SPO0J_N"/>
    <property type="match status" value="1"/>
</dbReference>
<dbReference type="GO" id="GO:0005694">
    <property type="term" value="C:chromosome"/>
    <property type="evidence" value="ECO:0007669"/>
    <property type="project" value="TreeGrafter"/>
</dbReference>
<dbReference type="PANTHER" id="PTHR33375:SF1">
    <property type="entry name" value="CHROMOSOME-PARTITIONING PROTEIN PARB-RELATED"/>
    <property type="match status" value="1"/>
</dbReference>
<protein>
    <recommendedName>
        <fullName evidence="2">Probable chromosome-partitioning protein ParB</fullName>
    </recommendedName>
</protein>
<dbReference type="EMBL" id="SNYM01000014">
    <property type="protein sequence ID" value="TDQ46309.1"/>
    <property type="molecule type" value="Genomic_DNA"/>
</dbReference>
<dbReference type="Pfam" id="PF17762">
    <property type="entry name" value="HTH_ParB"/>
    <property type="match status" value="1"/>
</dbReference>
<evidence type="ECO:0000256" key="1">
    <source>
        <dbReference type="ARBA" id="ARBA00006295"/>
    </source>
</evidence>
<dbReference type="Gene3D" id="3.90.1530.30">
    <property type="match status" value="1"/>
</dbReference>
<evidence type="ECO:0000313" key="8">
    <source>
        <dbReference type="Proteomes" id="UP000295375"/>
    </source>
</evidence>
<proteinExistence type="inferred from homology"/>
<dbReference type="SMART" id="SM00470">
    <property type="entry name" value="ParB"/>
    <property type="match status" value="1"/>
</dbReference>
<reference evidence="7 8" key="1">
    <citation type="submission" date="2019-03" db="EMBL/GenBank/DDBJ databases">
        <title>Genomic Encyclopedia of Type Strains, Phase IV (KMG-IV): sequencing the most valuable type-strain genomes for metagenomic binning, comparative biology and taxonomic classification.</title>
        <authorList>
            <person name="Goeker M."/>
        </authorList>
    </citation>
    <scope>NUCLEOTIDE SEQUENCE [LARGE SCALE GENOMIC DNA]</scope>
    <source>
        <strain evidence="7 8">DSM 103792</strain>
    </source>
</reference>
<dbReference type="FunFam" id="3.90.1530.30:FF:000001">
    <property type="entry name" value="Chromosome partitioning protein ParB"/>
    <property type="match status" value="1"/>
</dbReference>
<dbReference type="GO" id="GO:0007059">
    <property type="term" value="P:chromosome segregation"/>
    <property type="evidence" value="ECO:0007669"/>
    <property type="project" value="UniProtKB-KW"/>
</dbReference>
<dbReference type="Proteomes" id="UP000295375">
    <property type="component" value="Unassembled WGS sequence"/>
</dbReference>
<keyword evidence="8" id="KW-1185">Reference proteome</keyword>
<dbReference type="NCBIfam" id="TIGR00180">
    <property type="entry name" value="parB_part"/>
    <property type="match status" value="1"/>
</dbReference>
<evidence type="ECO:0000256" key="3">
    <source>
        <dbReference type="ARBA" id="ARBA00022829"/>
    </source>
</evidence>
<dbReference type="FunFam" id="1.10.10.2830:FF:000001">
    <property type="entry name" value="Chromosome partitioning protein ParB"/>
    <property type="match status" value="1"/>
</dbReference>
<dbReference type="InterPro" id="IPR004437">
    <property type="entry name" value="ParB/RepB/Spo0J"/>
</dbReference>
<keyword evidence="4 7" id="KW-0238">DNA-binding</keyword>
<dbReference type="InterPro" id="IPR050336">
    <property type="entry name" value="Chromosome_partition/occlusion"/>
</dbReference>
<dbReference type="Pfam" id="PF23552">
    <property type="entry name" value="ParB_C"/>
    <property type="match status" value="1"/>
</dbReference>
<dbReference type="AlphaFoldDB" id="A0A4R6ULC7"/>
<sequence length="299" mass="33080">MAVKKRGLGTGLSALIGQNTAQALSTGKTLSETDGELRKLPVEFLQPGRYQPRRVMTEDALNELADSIKAQGLIQPIVVRKIGDQKFEIIAGERRWRASQRAGLMEVPALVKEVSEQGAAAMALIENMQREDLNCIEEALGLQRLIHEFQLTQEQAAGAVGKSRVSVTNLLRLLHLHDDVKTLLERGDIEMGHARAMLSLDKNQQPEIARDVAGKQLTVRETEKLVRRLLNPSAAKTEHKPVKNADIDRLQKQLAEHLGAPVKIEHGPKKAGRLVIPYSSLEQLDGVLEKLGLKESEEF</sequence>
<comment type="function">
    <text evidence="5">Involved in chromosome partition. Localize to both poles of the predivisional cell following completion of DNA replication. Binds to the DNA origin of replication.</text>
</comment>
<dbReference type="RefSeq" id="WP_133592045.1">
    <property type="nucleotide sequence ID" value="NZ_CP037953.1"/>
</dbReference>
<comment type="similarity">
    <text evidence="1">Belongs to the ParB family.</text>
</comment>
<evidence type="ECO:0000256" key="4">
    <source>
        <dbReference type="ARBA" id="ARBA00023125"/>
    </source>
</evidence>
<dbReference type="SUPFAM" id="SSF110849">
    <property type="entry name" value="ParB/Sulfiredoxin"/>
    <property type="match status" value="1"/>
</dbReference>
<dbReference type="Pfam" id="PF02195">
    <property type="entry name" value="ParB_N"/>
    <property type="match status" value="1"/>
</dbReference>
<name>A0A4R6ULC7_9GAMM</name>
<dbReference type="GO" id="GO:0045881">
    <property type="term" value="P:positive regulation of sporulation resulting in formation of a cellular spore"/>
    <property type="evidence" value="ECO:0007669"/>
    <property type="project" value="TreeGrafter"/>
</dbReference>
<accession>A0A4R6ULC7</accession>
<dbReference type="InterPro" id="IPR041468">
    <property type="entry name" value="HTH_ParB/Spo0J"/>
</dbReference>
<keyword evidence="3" id="KW-0159">Chromosome partition</keyword>
<gene>
    <name evidence="7" type="ORF">EV696_11494</name>
</gene>
<dbReference type="InterPro" id="IPR057240">
    <property type="entry name" value="ParB_dimer_C"/>
</dbReference>
<dbReference type="GO" id="GO:0003677">
    <property type="term" value="F:DNA binding"/>
    <property type="evidence" value="ECO:0007669"/>
    <property type="project" value="UniProtKB-KW"/>
</dbReference>